<feature type="compositionally biased region" description="Basic residues" evidence="1">
    <location>
        <begin position="174"/>
        <end position="191"/>
    </location>
</feature>
<dbReference type="AlphaFoldDB" id="A0AAQ4EF05"/>
<dbReference type="Pfam" id="PF00078">
    <property type="entry name" value="RVT_1"/>
    <property type="match status" value="1"/>
</dbReference>
<dbReference type="PROSITE" id="PS50878">
    <property type="entry name" value="RT_POL"/>
    <property type="match status" value="1"/>
</dbReference>
<feature type="domain" description="Reverse transcriptase" evidence="2">
    <location>
        <begin position="19"/>
        <end position="191"/>
    </location>
</feature>
<comment type="caution">
    <text evidence="3">The sequence shown here is derived from an EMBL/GenBank/DDBJ whole genome shotgun (WGS) entry which is preliminary data.</text>
</comment>
<sequence length="191" mass="21617">MIRNLSDEAVDQLTQFINDYWEKGTAPEEWKHATAVMIPKPGNKLQLENLGPISLTSCLGKLFERIVVRQLQRHLEEKGHYKDSMFGFRAKLSTQDVLVQIKKEVLTQVPYNGENVIMALDVKGAFDNVGHAAIMEGSNNANCRKEIHDYTRAFLSNGTATGGIGELRGEKNQHSKRARRKARSYHRYSST</sequence>
<dbReference type="PANTHER" id="PTHR19446">
    <property type="entry name" value="REVERSE TRANSCRIPTASES"/>
    <property type="match status" value="1"/>
</dbReference>
<evidence type="ECO:0000259" key="2">
    <source>
        <dbReference type="PROSITE" id="PS50878"/>
    </source>
</evidence>
<dbReference type="EMBL" id="JARKHS020017332">
    <property type="protein sequence ID" value="KAK8773123.1"/>
    <property type="molecule type" value="Genomic_DNA"/>
</dbReference>
<dbReference type="InterPro" id="IPR000477">
    <property type="entry name" value="RT_dom"/>
</dbReference>
<gene>
    <name evidence="3" type="ORF">V5799_012368</name>
</gene>
<name>A0AAQ4EF05_AMBAM</name>
<accession>A0AAQ4EF05</accession>
<dbReference type="Proteomes" id="UP001321473">
    <property type="component" value="Unassembled WGS sequence"/>
</dbReference>
<evidence type="ECO:0000256" key="1">
    <source>
        <dbReference type="SAM" id="MobiDB-lite"/>
    </source>
</evidence>
<proteinExistence type="predicted"/>
<keyword evidence="4" id="KW-1185">Reference proteome</keyword>
<evidence type="ECO:0000313" key="3">
    <source>
        <dbReference type="EMBL" id="KAK8773123.1"/>
    </source>
</evidence>
<evidence type="ECO:0000313" key="4">
    <source>
        <dbReference type="Proteomes" id="UP001321473"/>
    </source>
</evidence>
<protein>
    <recommendedName>
        <fullName evidence="2">Reverse transcriptase domain-containing protein</fullName>
    </recommendedName>
</protein>
<reference evidence="3 4" key="1">
    <citation type="journal article" date="2023" name="Arcadia Sci">
        <title>De novo assembly of a long-read Amblyomma americanum tick genome.</title>
        <authorList>
            <person name="Chou S."/>
            <person name="Poskanzer K.E."/>
            <person name="Rollins M."/>
            <person name="Thuy-Boun P.S."/>
        </authorList>
    </citation>
    <scope>NUCLEOTIDE SEQUENCE [LARGE SCALE GENOMIC DNA]</scope>
    <source>
        <strain evidence="3">F_SG_1</strain>
        <tissue evidence="3">Salivary glands</tissue>
    </source>
</reference>
<organism evidence="3 4">
    <name type="scientific">Amblyomma americanum</name>
    <name type="common">Lone star tick</name>
    <dbReference type="NCBI Taxonomy" id="6943"/>
    <lineage>
        <taxon>Eukaryota</taxon>
        <taxon>Metazoa</taxon>
        <taxon>Ecdysozoa</taxon>
        <taxon>Arthropoda</taxon>
        <taxon>Chelicerata</taxon>
        <taxon>Arachnida</taxon>
        <taxon>Acari</taxon>
        <taxon>Parasitiformes</taxon>
        <taxon>Ixodida</taxon>
        <taxon>Ixodoidea</taxon>
        <taxon>Ixodidae</taxon>
        <taxon>Amblyomminae</taxon>
        <taxon>Amblyomma</taxon>
    </lineage>
</organism>
<feature type="region of interest" description="Disordered" evidence="1">
    <location>
        <begin position="163"/>
        <end position="191"/>
    </location>
</feature>